<comment type="caution">
    <text evidence="9">The sequence shown here is derived from an EMBL/GenBank/DDBJ whole genome shotgun (WGS) entry which is preliminary data.</text>
</comment>
<organism evidence="9 10">
    <name type="scientific">Acetobacter pomorum DM001</name>
    <dbReference type="NCBI Taxonomy" id="945681"/>
    <lineage>
        <taxon>Bacteria</taxon>
        <taxon>Pseudomonadati</taxon>
        <taxon>Pseudomonadota</taxon>
        <taxon>Alphaproteobacteria</taxon>
        <taxon>Acetobacterales</taxon>
        <taxon>Acetobacteraceae</taxon>
        <taxon>Acetobacter</taxon>
    </lineage>
</organism>
<evidence type="ECO:0000256" key="1">
    <source>
        <dbReference type="ARBA" id="ARBA00004651"/>
    </source>
</evidence>
<accession>F1YUI9</accession>
<protein>
    <submittedName>
        <fullName evidence="9">Putative undecaprenyl-phosphate N-acetylglucosaminyl 1-phosphate transferase</fullName>
    </submittedName>
</protein>
<feature type="binding site" evidence="7">
    <location>
        <position position="172"/>
    </location>
    <ligand>
        <name>Mg(2+)</name>
        <dbReference type="ChEBI" id="CHEBI:18420"/>
    </ligand>
</feature>
<feature type="transmembrane region" description="Helical" evidence="8">
    <location>
        <begin position="154"/>
        <end position="173"/>
    </location>
</feature>
<dbReference type="AlphaFoldDB" id="F1YUI9"/>
<evidence type="ECO:0000313" key="10">
    <source>
        <dbReference type="Proteomes" id="UP000018454"/>
    </source>
</evidence>
<dbReference type="GO" id="GO:0044038">
    <property type="term" value="P:cell wall macromolecule biosynthetic process"/>
    <property type="evidence" value="ECO:0007669"/>
    <property type="project" value="TreeGrafter"/>
</dbReference>
<keyword evidence="7" id="KW-0460">Magnesium</keyword>
<dbReference type="GO" id="GO:0005886">
    <property type="term" value="C:plasma membrane"/>
    <property type="evidence" value="ECO:0007669"/>
    <property type="project" value="UniProtKB-SubCell"/>
</dbReference>
<dbReference type="PANTHER" id="PTHR22926">
    <property type="entry name" value="PHOSPHO-N-ACETYLMURAMOYL-PENTAPEPTIDE-TRANSFERASE"/>
    <property type="match status" value="1"/>
</dbReference>
<keyword evidence="4 8" id="KW-0812">Transmembrane</keyword>
<dbReference type="GO" id="GO:0071555">
    <property type="term" value="P:cell wall organization"/>
    <property type="evidence" value="ECO:0007669"/>
    <property type="project" value="TreeGrafter"/>
</dbReference>
<evidence type="ECO:0000256" key="4">
    <source>
        <dbReference type="ARBA" id="ARBA00022692"/>
    </source>
</evidence>
<feature type="transmembrane region" description="Helical" evidence="8">
    <location>
        <begin position="74"/>
        <end position="93"/>
    </location>
</feature>
<proteinExistence type="predicted"/>
<reference evidence="9 10" key="1">
    <citation type="journal article" date="2011" name="Science">
        <title>Drosophila microbiome modulates host developmental and metabolic homeostasis via insulin signaling.</title>
        <authorList>
            <person name="Shin S.C."/>
            <person name="Kim S.H."/>
            <person name="You H."/>
            <person name="Kim B."/>
            <person name="Kim A.C."/>
            <person name="Lee K.A."/>
            <person name="Yoon J.H."/>
            <person name="Ryu J.H."/>
            <person name="Lee W.J."/>
        </authorList>
    </citation>
    <scope>NUCLEOTIDE SEQUENCE [LARGE SCALE GENOMIC DNA]</scope>
    <source>
        <strain evidence="9 10">DM001</strain>
    </source>
</reference>
<keyword evidence="5 8" id="KW-1133">Transmembrane helix</keyword>
<evidence type="ECO:0000256" key="2">
    <source>
        <dbReference type="ARBA" id="ARBA00022475"/>
    </source>
</evidence>
<feature type="transmembrane region" description="Helical" evidence="8">
    <location>
        <begin position="336"/>
        <end position="356"/>
    </location>
</feature>
<keyword evidence="7" id="KW-0479">Metal-binding</keyword>
<evidence type="ECO:0000256" key="5">
    <source>
        <dbReference type="ARBA" id="ARBA00022989"/>
    </source>
</evidence>
<feature type="binding site" evidence="7">
    <location>
        <position position="232"/>
    </location>
    <ligand>
        <name>Mg(2+)</name>
        <dbReference type="ChEBI" id="CHEBI:18420"/>
    </ligand>
</feature>
<evidence type="ECO:0000256" key="8">
    <source>
        <dbReference type="SAM" id="Phobius"/>
    </source>
</evidence>
<dbReference type="GO" id="GO:0046872">
    <property type="term" value="F:metal ion binding"/>
    <property type="evidence" value="ECO:0007669"/>
    <property type="project" value="UniProtKB-KW"/>
</dbReference>
<name>F1YUI9_9PROT</name>
<dbReference type="PANTHER" id="PTHR22926:SF3">
    <property type="entry name" value="UNDECAPRENYL-PHOSPHATE ALPHA-N-ACETYLGLUCOSAMINYL 1-PHOSPHATE TRANSFERASE"/>
    <property type="match status" value="1"/>
</dbReference>
<keyword evidence="2" id="KW-1003">Cell membrane</keyword>
<feature type="transmembrane region" description="Helical" evidence="8">
    <location>
        <begin position="257"/>
        <end position="278"/>
    </location>
</feature>
<sequence length="366" mass="38815">MMPLSCTYSVAPAILEAAQPDDCLFMSFSFSCVAIFCLLGACILSACIVRGMIGLAVMDTPGHRSAHDTPTPKGGGIGVMLAFAAVLPVLMYVTGQRFLSLPACALATATLLLCAVSWLDDIYQWPPTIKFAAQCAAACIMVVGGITLPWPTPLFGAILSVLWLIFITNAVNFMDGLNGLISGCLCLAALCIAGAATYLGVPTLRWPALLMAFCLAGFLPFNFPNARIFLGDVGSQGCGLLAGAAALYVAAHSALPSGWVVGPALLFPLIYDVIFTLIRRKLAGHSLVQAHRGHLYQVLHRSGIYAPAISCMEWTFTLWGIMIACFVAPMPVTAGSITAFILVCVPQLIWTGFAILRTRQHPVGAW</sequence>
<feature type="transmembrane region" description="Helical" evidence="8">
    <location>
        <begin position="180"/>
        <end position="198"/>
    </location>
</feature>
<comment type="subcellular location">
    <subcellularLocation>
        <location evidence="1">Cell membrane</location>
        <topology evidence="1">Multi-pass membrane protein</topology>
    </subcellularLocation>
</comment>
<dbReference type="GO" id="GO:0016780">
    <property type="term" value="F:phosphotransferase activity, for other substituted phosphate groups"/>
    <property type="evidence" value="ECO:0007669"/>
    <property type="project" value="InterPro"/>
</dbReference>
<evidence type="ECO:0000256" key="7">
    <source>
        <dbReference type="PIRSR" id="PIRSR600715-1"/>
    </source>
</evidence>
<feature type="transmembrane region" description="Helical" evidence="8">
    <location>
        <begin position="233"/>
        <end position="251"/>
    </location>
</feature>
<dbReference type="Proteomes" id="UP000018454">
    <property type="component" value="Unassembled WGS sequence"/>
</dbReference>
<dbReference type="GO" id="GO:0009103">
    <property type="term" value="P:lipopolysaccharide biosynthetic process"/>
    <property type="evidence" value="ECO:0007669"/>
    <property type="project" value="TreeGrafter"/>
</dbReference>
<dbReference type="Pfam" id="PF00953">
    <property type="entry name" value="Glycos_transf_4"/>
    <property type="match status" value="1"/>
</dbReference>
<dbReference type="InterPro" id="IPR000715">
    <property type="entry name" value="Glycosyl_transferase_4"/>
</dbReference>
<feature type="transmembrane region" description="Helical" evidence="8">
    <location>
        <begin position="204"/>
        <end position="221"/>
    </location>
</feature>
<gene>
    <name evidence="9" type="primary">tagO</name>
    <name evidence="9" type="ORF">APO_1611</name>
</gene>
<keyword evidence="6 8" id="KW-0472">Membrane</keyword>
<dbReference type="EMBL" id="AEUP01000028">
    <property type="protein sequence ID" value="EGE47628.1"/>
    <property type="molecule type" value="Genomic_DNA"/>
</dbReference>
<feature type="transmembrane region" description="Helical" evidence="8">
    <location>
        <begin position="27"/>
        <end position="53"/>
    </location>
</feature>
<keyword evidence="3 9" id="KW-0808">Transferase</keyword>
<evidence type="ECO:0000256" key="3">
    <source>
        <dbReference type="ARBA" id="ARBA00022679"/>
    </source>
</evidence>
<feature type="transmembrane region" description="Helical" evidence="8">
    <location>
        <begin position="304"/>
        <end position="330"/>
    </location>
</feature>
<feature type="transmembrane region" description="Helical" evidence="8">
    <location>
        <begin position="99"/>
        <end position="119"/>
    </location>
</feature>
<comment type="cofactor">
    <cofactor evidence="7">
        <name>Mg(2+)</name>
        <dbReference type="ChEBI" id="CHEBI:18420"/>
    </cofactor>
</comment>
<evidence type="ECO:0000256" key="6">
    <source>
        <dbReference type="ARBA" id="ARBA00023136"/>
    </source>
</evidence>
<evidence type="ECO:0000313" key="9">
    <source>
        <dbReference type="EMBL" id="EGE47628.1"/>
    </source>
</evidence>